<keyword evidence="1" id="KW-0472">Membrane</keyword>
<sequence length="106" mass="12224">MLHAAFQNIKCLPHFGVRWRAFFNTFVPAGIINVYCLVLLTNKLENFNSILYFKTDNMKRCSDPTKRILSCTFENFGSGPEVSDNIKRIITLTELTLNGFHCFENL</sequence>
<dbReference type="EMBL" id="BGPR01000818">
    <property type="protein sequence ID" value="GBM36723.1"/>
    <property type="molecule type" value="Genomic_DNA"/>
</dbReference>
<accession>A0A4Y2F5Z8</accession>
<proteinExistence type="predicted"/>
<organism evidence="2 3">
    <name type="scientific">Araneus ventricosus</name>
    <name type="common">Orbweaver spider</name>
    <name type="synonym">Epeira ventricosa</name>
    <dbReference type="NCBI Taxonomy" id="182803"/>
    <lineage>
        <taxon>Eukaryota</taxon>
        <taxon>Metazoa</taxon>
        <taxon>Ecdysozoa</taxon>
        <taxon>Arthropoda</taxon>
        <taxon>Chelicerata</taxon>
        <taxon>Arachnida</taxon>
        <taxon>Araneae</taxon>
        <taxon>Araneomorphae</taxon>
        <taxon>Entelegynae</taxon>
        <taxon>Araneoidea</taxon>
        <taxon>Araneidae</taxon>
        <taxon>Araneus</taxon>
    </lineage>
</organism>
<dbReference type="AlphaFoldDB" id="A0A4Y2F5Z8"/>
<name>A0A4Y2F5Z8_ARAVE</name>
<evidence type="ECO:0000313" key="3">
    <source>
        <dbReference type="Proteomes" id="UP000499080"/>
    </source>
</evidence>
<keyword evidence="1" id="KW-1133">Transmembrane helix</keyword>
<evidence type="ECO:0000313" key="2">
    <source>
        <dbReference type="EMBL" id="GBM36723.1"/>
    </source>
</evidence>
<comment type="caution">
    <text evidence="2">The sequence shown here is derived from an EMBL/GenBank/DDBJ whole genome shotgun (WGS) entry which is preliminary data.</text>
</comment>
<reference evidence="2 3" key="1">
    <citation type="journal article" date="2019" name="Sci. Rep.">
        <title>Orb-weaving spider Araneus ventricosus genome elucidates the spidroin gene catalogue.</title>
        <authorList>
            <person name="Kono N."/>
            <person name="Nakamura H."/>
            <person name="Ohtoshi R."/>
            <person name="Moran D.A.P."/>
            <person name="Shinohara A."/>
            <person name="Yoshida Y."/>
            <person name="Fujiwara M."/>
            <person name="Mori M."/>
            <person name="Tomita M."/>
            <person name="Arakawa K."/>
        </authorList>
    </citation>
    <scope>NUCLEOTIDE SEQUENCE [LARGE SCALE GENOMIC DNA]</scope>
</reference>
<keyword evidence="3" id="KW-1185">Reference proteome</keyword>
<keyword evidence="1" id="KW-0812">Transmembrane</keyword>
<protein>
    <submittedName>
        <fullName evidence="2">Uncharacterized protein</fullName>
    </submittedName>
</protein>
<dbReference type="Proteomes" id="UP000499080">
    <property type="component" value="Unassembled WGS sequence"/>
</dbReference>
<feature type="transmembrane region" description="Helical" evidence="1">
    <location>
        <begin position="21"/>
        <end position="40"/>
    </location>
</feature>
<evidence type="ECO:0000256" key="1">
    <source>
        <dbReference type="SAM" id="Phobius"/>
    </source>
</evidence>
<gene>
    <name evidence="2" type="ORF">AVEN_171842_1</name>
</gene>